<keyword evidence="3" id="KW-1185">Reference proteome</keyword>
<dbReference type="AlphaFoldDB" id="A0A8T3BNH9"/>
<organism evidence="2 3">
    <name type="scientific">Dendrobium nobile</name>
    <name type="common">Orchid</name>
    <dbReference type="NCBI Taxonomy" id="94219"/>
    <lineage>
        <taxon>Eukaryota</taxon>
        <taxon>Viridiplantae</taxon>
        <taxon>Streptophyta</taxon>
        <taxon>Embryophyta</taxon>
        <taxon>Tracheophyta</taxon>
        <taxon>Spermatophyta</taxon>
        <taxon>Magnoliopsida</taxon>
        <taxon>Liliopsida</taxon>
        <taxon>Asparagales</taxon>
        <taxon>Orchidaceae</taxon>
        <taxon>Epidendroideae</taxon>
        <taxon>Malaxideae</taxon>
        <taxon>Dendrobiinae</taxon>
        <taxon>Dendrobium</taxon>
    </lineage>
</organism>
<gene>
    <name evidence="2" type="ORF">KFK09_008690</name>
</gene>
<evidence type="ECO:0000256" key="1">
    <source>
        <dbReference type="SAM" id="MobiDB-lite"/>
    </source>
</evidence>
<evidence type="ECO:0000313" key="2">
    <source>
        <dbReference type="EMBL" id="KAI0516018.1"/>
    </source>
</evidence>
<proteinExistence type="predicted"/>
<evidence type="ECO:0000313" key="3">
    <source>
        <dbReference type="Proteomes" id="UP000829196"/>
    </source>
</evidence>
<feature type="region of interest" description="Disordered" evidence="1">
    <location>
        <begin position="25"/>
        <end position="52"/>
    </location>
</feature>
<sequence>MGSGRASAGEGVGYLHGQRAAALGSDQNVVTSDQNFVSPDPTGRRRRRGEIGHGLVSSCELERRIGSRKWRRELG</sequence>
<reference evidence="2" key="1">
    <citation type="journal article" date="2022" name="Front. Genet.">
        <title>Chromosome-Scale Assembly of the Dendrobium nobile Genome Provides Insights Into the Molecular Mechanism of the Biosynthesis of the Medicinal Active Ingredient of Dendrobium.</title>
        <authorList>
            <person name="Xu Q."/>
            <person name="Niu S.-C."/>
            <person name="Li K.-L."/>
            <person name="Zheng P.-J."/>
            <person name="Zhang X.-J."/>
            <person name="Jia Y."/>
            <person name="Liu Y."/>
            <person name="Niu Y.-X."/>
            <person name="Yu L.-H."/>
            <person name="Chen D.-F."/>
            <person name="Zhang G.-Q."/>
        </authorList>
    </citation>
    <scope>NUCLEOTIDE SEQUENCE</scope>
    <source>
        <tissue evidence="2">Leaf</tissue>
    </source>
</reference>
<dbReference type="Proteomes" id="UP000829196">
    <property type="component" value="Unassembled WGS sequence"/>
</dbReference>
<comment type="caution">
    <text evidence="2">The sequence shown here is derived from an EMBL/GenBank/DDBJ whole genome shotgun (WGS) entry which is preliminary data.</text>
</comment>
<accession>A0A8T3BNH9</accession>
<name>A0A8T3BNH9_DENNO</name>
<dbReference type="EMBL" id="JAGYWB010000007">
    <property type="protein sequence ID" value="KAI0516018.1"/>
    <property type="molecule type" value="Genomic_DNA"/>
</dbReference>
<protein>
    <submittedName>
        <fullName evidence="2">Uncharacterized protein</fullName>
    </submittedName>
</protein>
<feature type="compositionally biased region" description="Polar residues" evidence="1">
    <location>
        <begin position="25"/>
        <end position="37"/>
    </location>
</feature>